<dbReference type="InterPro" id="IPR050373">
    <property type="entry name" value="Fibrinogen_C-term_domain"/>
</dbReference>
<dbReference type="InterPro" id="IPR014716">
    <property type="entry name" value="Fibrinogen_a/b/g_C_1"/>
</dbReference>
<dbReference type="PROSITE" id="PS51406">
    <property type="entry name" value="FIBRINOGEN_C_2"/>
    <property type="match status" value="1"/>
</dbReference>
<feature type="domain" description="Fibrinogen C-terminal" evidence="1">
    <location>
        <begin position="1"/>
        <end position="168"/>
    </location>
</feature>
<dbReference type="SUPFAM" id="SSF56496">
    <property type="entry name" value="Fibrinogen C-terminal domain-like"/>
    <property type="match status" value="1"/>
</dbReference>
<sequence>MDGRLDFFRGWEEYKNGFGSLHGEHWLGLDIIHALTMQDEYHLFVNMYLPTDLQQGKAEYYKFFVGSEAQNYTLAISEYEPSSNAGDSLMVHNGLGFSTWDRDNDMWTTGNCALDYKSAWWFSSCHTSNLNAPYLRPPFEFAKGIMWQTWGGERTSMIYTEMKIKPRFL</sequence>
<dbReference type="Proteomes" id="UP000230750">
    <property type="component" value="Unassembled WGS sequence"/>
</dbReference>
<gene>
    <name evidence="2" type="ORF">BSL78_13520</name>
</gene>
<organism evidence="2 3">
    <name type="scientific">Stichopus japonicus</name>
    <name type="common">Sea cucumber</name>
    <dbReference type="NCBI Taxonomy" id="307972"/>
    <lineage>
        <taxon>Eukaryota</taxon>
        <taxon>Metazoa</taxon>
        <taxon>Echinodermata</taxon>
        <taxon>Eleutherozoa</taxon>
        <taxon>Echinozoa</taxon>
        <taxon>Holothuroidea</taxon>
        <taxon>Aspidochirotacea</taxon>
        <taxon>Aspidochirotida</taxon>
        <taxon>Stichopodidae</taxon>
        <taxon>Apostichopus</taxon>
    </lineage>
</organism>
<evidence type="ECO:0000313" key="3">
    <source>
        <dbReference type="Proteomes" id="UP000230750"/>
    </source>
</evidence>
<evidence type="ECO:0000259" key="1">
    <source>
        <dbReference type="PROSITE" id="PS51406"/>
    </source>
</evidence>
<evidence type="ECO:0000313" key="2">
    <source>
        <dbReference type="EMBL" id="PIK49584.1"/>
    </source>
</evidence>
<dbReference type="InterPro" id="IPR036056">
    <property type="entry name" value="Fibrinogen-like_C"/>
</dbReference>
<dbReference type="OrthoDB" id="7735550at2759"/>
<dbReference type="STRING" id="307972.A0A2G8KNJ8"/>
<dbReference type="Pfam" id="PF00147">
    <property type="entry name" value="Fibrinogen_C"/>
    <property type="match status" value="1"/>
</dbReference>
<keyword evidence="3" id="KW-1185">Reference proteome</keyword>
<accession>A0A2G8KNJ8</accession>
<comment type="caution">
    <text evidence="2">The sequence shown here is derived from an EMBL/GenBank/DDBJ whole genome shotgun (WGS) entry which is preliminary data.</text>
</comment>
<dbReference type="InterPro" id="IPR002181">
    <property type="entry name" value="Fibrinogen_a/b/g_C_dom"/>
</dbReference>
<protein>
    <submittedName>
        <fullName evidence="2">Putative microfibril-associated glycoprotein 4-like</fullName>
    </submittedName>
</protein>
<dbReference type="EMBL" id="MRZV01000458">
    <property type="protein sequence ID" value="PIK49584.1"/>
    <property type="molecule type" value="Genomic_DNA"/>
</dbReference>
<dbReference type="Gene3D" id="3.90.215.10">
    <property type="entry name" value="Gamma Fibrinogen, chain A, domain 1"/>
    <property type="match status" value="1"/>
</dbReference>
<name>A0A2G8KNJ8_STIJA</name>
<reference evidence="2 3" key="1">
    <citation type="journal article" date="2017" name="PLoS Biol.">
        <title>The sea cucumber genome provides insights into morphological evolution and visceral regeneration.</title>
        <authorList>
            <person name="Zhang X."/>
            <person name="Sun L."/>
            <person name="Yuan J."/>
            <person name="Sun Y."/>
            <person name="Gao Y."/>
            <person name="Zhang L."/>
            <person name="Li S."/>
            <person name="Dai H."/>
            <person name="Hamel J.F."/>
            <person name="Liu C."/>
            <person name="Yu Y."/>
            <person name="Liu S."/>
            <person name="Lin W."/>
            <person name="Guo K."/>
            <person name="Jin S."/>
            <person name="Xu P."/>
            <person name="Storey K.B."/>
            <person name="Huan P."/>
            <person name="Zhang T."/>
            <person name="Zhou Y."/>
            <person name="Zhang J."/>
            <person name="Lin C."/>
            <person name="Li X."/>
            <person name="Xing L."/>
            <person name="Huo D."/>
            <person name="Sun M."/>
            <person name="Wang L."/>
            <person name="Mercier A."/>
            <person name="Li F."/>
            <person name="Yang H."/>
            <person name="Xiang J."/>
        </authorList>
    </citation>
    <scope>NUCLEOTIDE SEQUENCE [LARGE SCALE GENOMIC DNA]</scope>
    <source>
        <strain evidence="2">Shaxun</strain>
        <tissue evidence="2">Muscle</tissue>
    </source>
</reference>
<dbReference type="SMART" id="SM00186">
    <property type="entry name" value="FBG"/>
    <property type="match status" value="1"/>
</dbReference>
<dbReference type="PANTHER" id="PTHR19143">
    <property type="entry name" value="FIBRINOGEN/TENASCIN/ANGIOPOEITIN"/>
    <property type="match status" value="1"/>
</dbReference>
<dbReference type="GO" id="GO:0005615">
    <property type="term" value="C:extracellular space"/>
    <property type="evidence" value="ECO:0007669"/>
    <property type="project" value="TreeGrafter"/>
</dbReference>
<proteinExistence type="predicted"/>
<dbReference type="AlphaFoldDB" id="A0A2G8KNJ8"/>